<sequence>MLSAIKLLTNRSTIFQTILPPLSKRQLINAANVPPSVCQEVGMDSTSTMDLGVTTEEWCRKSTGCVEASAYPMEVQTVEIEEVIYLDVSLIYAYFCLNCLIY</sequence>
<proteinExistence type="predicted"/>
<dbReference type="EMBL" id="APAU02000063">
    <property type="protein sequence ID" value="EUB58397.1"/>
    <property type="molecule type" value="Genomic_DNA"/>
</dbReference>
<dbReference type="Proteomes" id="UP000019149">
    <property type="component" value="Unassembled WGS sequence"/>
</dbReference>
<gene>
    <name evidence="1" type="ORF">EGR_06804</name>
</gene>
<evidence type="ECO:0000313" key="2">
    <source>
        <dbReference type="Proteomes" id="UP000019149"/>
    </source>
</evidence>
<protein>
    <submittedName>
        <fullName evidence="1">Uncharacterized protein</fullName>
    </submittedName>
</protein>
<dbReference type="GeneID" id="36342519"/>
<evidence type="ECO:0000313" key="1">
    <source>
        <dbReference type="EMBL" id="EUB58397.1"/>
    </source>
</evidence>
<accession>W6UJV3</accession>
<dbReference type="RefSeq" id="XP_024349593.1">
    <property type="nucleotide sequence ID" value="XM_024496053.1"/>
</dbReference>
<name>W6UJV3_ECHGR</name>
<keyword evidence="2" id="KW-1185">Reference proteome</keyword>
<comment type="caution">
    <text evidence="1">The sequence shown here is derived from an EMBL/GenBank/DDBJ whole genome shotgun (WGS) entry which is preliminary data.</text>
</comment>
<dbReference type="KEGG" id="egl:EGR_06804"/>
<dbReference type="AlphaFoldDB" id="W6UJV3"/>
<reference evidence="1 2" key="1">
    <citation type="journal article" date="2013" name="Nat. Genet.">
        <title>The genome of the hydatid tapeworm Echinococcus granulosus.</title>
        <authorList>
            <person name="Zheng H."/>
            <person name="Zhang W."/>
            <person name="Zhang L."/>
            <person name="Zhang Z."/>
            <person name="Li J."/>
            <person name="Lu G."/>
            <person name="Zhu Y."/>
            <person name="Wang Y."/>
            <person name="Huang Y."/>
            <person name="Liu J."/>
            <person name="Kang H."/>
            <person name="Chen J."/>
            <person name="Wang L."/>
            <person name="Chen A."/>
            <person name="Yu S."/>
            <person name="Gao Z."/>
            <person name="Jin L."/>
            <person name="Gu W."/>
            <person name="Wang Z."/>
            <person name="Zhao L."/>
            <person name="Shi B."/>
            <person name="Wen H."/>
            <person name="Lin R."/>
            <person name="Jones M.K."/>
            <person name="Brejova B."/>
            <person name="Vinar T."/>
            <person name="Zhao G."/>
            <person name="McManus D.P."/>
            <person name="Chen Z."/>
            <person name="Zhou Y."/>
            <person name="Wang S."/>
        </authorList>
    </citation>
    <scope>NUCLEOTIDE SEQUENCE [LARGE SCALE GENOMIC DNA]</scope>
</reference>
<organism evidence="1 2">
    <name type="scientific">Echinococcus granulosus</name>
    <name type="common">Hydatid tapeworm</name>
    <dbReference type="NCBI Taxonomy" id="6210"/>
    <lineage>
        <taxon>Eukaryota</taxon>
        <taxon>Metazoa</taxon>
        <taxon>Spiralia</taxon>
        <taxon>Lophotrochozoa</taxon>
        <taxon>Platyhelminthes</taxon>
        <taxon>Cestoda</taxon>
        <taxon>Eucestoda</taxon>
        <taxon>Cyclophyllidea</taxon>
        <taxon>Taeniidae</taxon>
        <taxon>Echinococcus</taxon>
        <taxon>Echinococcus granulosus group</taxon>
    </lineage>
</organism>
<dbReference type="CTD" id="36342519"/>